<accession>A0A8X7BN93</accession>
<dbReference type="Proteomes" id="UP000886998">
    <property type="component" value="Unassembled WGS sequence"/>
</dbReference>
<dbReference type="OrthoDB" id="6436573at2759"/>
<evidence type="ECO:0000313" key="1">
    <source>
        <dbReference type="EMBL" id="GFY38431.1"/>
    </source>
</evidence>
<reference evidence="1" key="1">
    <citation type="submission" date="2020-08" db="EMBL/GenBank/DDBJ databases">
        <title>Multicomponent nature underlies the extraordinary mechanical properties of spider dragline silk.</title>
        <authorList>
            <person name="Kono N."/>
            <person name="Nakamura H."/>
            <person name="Mori M."/>
            <person name="Yoshida Y."/>
            <person name="Ohtoshi R."/>
            <person name="Malay A.D."/>
            <person name="Moran D.A.P."/>
            <person name="Tomita M."/>
            <person name="Numata K."/>
            <person name="Arakawa K."/>
        </authorList>
    </citation>
    <scope>NUCLEOTIDE SEQUENCE</scope>
</reference>
<organism evidence="1 2">
    <name type="scientific">Trichonephila inaurata madagascariensis</name>
    <dbReference type="NCBI Taxonomy" id="2747483"/>
    <lineage>
        <taxon>Eukaryota</taxon>
        <taxon>Metazoa</taxon>
        <taxon>Ecdysozoa</taxon>
        <taxon>Arthropoda</taxon>
        <taxon>Chelicerata</taxon>
        <taxon>Arachnida</taxon>
        <taxon>Araneae</taxon>
        <taxon>Araneomorphae</taxon>
        <taxon>Entelegynae</taxon>
        <taxon>Araneoidea</taxon>
        <taxon>Nephilidae</taxon>
        <taxon>Trichonephila</taxon>
        <taxon>Trichonephila inaurata</taxon>
    </lineage>
</organism>
<sequence length="88" mass="10249">MQGRISETAEDREERLECQRNVTRFSRMVIWKDKENAANTYNPSIHYKDAVVSEGNVSDVGQLIILPSRFKGSPRYKHERTQDVMTYA</sequence>
<dbReference type="EMBL" id="BMAV01000845">
    <property type="protein sequence ID" value="GFY38431.1"/>
    <property type="molecule type" value="Genomic_DNA"/>
</dbReference>
<evidence type="ECO:0000313" key="2">
    <source>
        <dbReference type="Proteomes" id="UP000886998"/>
    </source>
</evidence>
<keyword evidence="2" id="KW-1185">Reference proteome</keyword>
<name>A0A8X7BN93_9ARAC</name>
<comment type="caution">
    <text evidence="1">The sequence shown here is derived from an EMBL/GenBank/DDBJ whole genome shotgun (WGS) entry which is preliminary data.</text>
</comment>
<proteinExistence type="predicted"/>
<protein>
    <submittedName>
        <fullName evidence="1">Uncharacterized protein</fullName>
    </submittedName>
</protein>
<dbReference type="AlphaFoldDB" id="A0A8X7BN93"/>
<gene>
    <name evidence="1" type="ORF">TNIN_43961</name>
</gene>